<name>A0A1V8TUT3_9PEZI</name>
<evidence type="ECO:0000313" key="3">
    <source>
        <dbReference type="Proteomes" id="UP000192596"/>
    </source>
</evidence>
<comment type="caution">
    <text evidence="2">The sequence shown here is derived from an EMBL/GenBank/DDBJ whole genome shotgun (WGS) entry which is preliminary data.</text>
</comment>
<dbReference type="EMBL" id="NAJO01000001">
    <property type="protein sequence ID" value="OQO14952.1"/>
    <property type="molecule type" value="Genomic_DNA"/>
</dbReference>
<evidence type="ECO:0000313" key="2">
    <source>
        <dbReference type="EMBL" id="OQO14952.1"/>
    </source>
</evidence>
<dbReference type="Proteomes" id="UP000192596">
    <property type="component" value="Unassembled WGS sequence"/>
</dbReference>
<feature type="region of interest" description="Disordered" evidence="1">
    <location>
        <begin position="264"/>
        <end position="308"/>
    </location>
</feature>
<feature type="region of interest" description="Disordered" evidence="1">
    <location>
        <begin position="51"/>
        <end position="83"/>
    </location>
</feature>
<feature type="compositionally biased region" description="Polar residues" evidence="1">
    <location>
        <begin position="289"/>
        <end position="299"/>
    </location>
</feature>
<sequence>MAPPTTTKAARAVYRSRSCTNVLSDREKKRLERAALLERRAWGVKEREKRKVEAAKKRAELEKEEREERSMVGTKATQRARDRFGFRGSQRCLGAWFGDQRKVDQRETRGADGTGMAGEVWDNTDDEGLMECLEDALNADRNPREAAKVTTELAQEAVPRNACRDGTLSVTQPHEVTRNDSVLDDDWDDELLSDYIPTQCAPKTMPAPMRPTHVSSPMPPAPQPPSVTTSFGCIDLTEEDLDALDATILASSPIKAVYGQPRIIMPPPALPSRTTRPDPQRDKAKKLSRSVSLPMSARQTELGMGSRTPSFTLTQLESFVEEDLQLTQM</sequence>
<dbReference type="InParanoid" id="A0A1V8TUT3"/>
<keyword evidence="3" id="KW-1185">Reference proteome</keyword>
<organism evidence="2 3">
    <name type="scientific">Cryoendolithus antarcticus</name>
    <dbReference type="NCBI Taxonomy" id="1507870"/>
    <lineage>
        <taxon>Eukaryota</taxon>
        <taxon>Fungi</taxon>
        <taxon>Dikarya</taxon>
        <taxon>Ascomycota</taxon>
        <taxon>Pezizomycotina</taxon>
        <taxon>Dothideomycetes</taxon>
        <taxon>Dothideomycetidae</taxon>
        <taxon>Cladosporiales</taxon>
        <taxon>Cladosporiaceae</taxon>
        <taxon>Cryoendolithus</taxon>
    </lineage>
</organism>
<proteinExistence type="predicted"/>
<gene>
    <name evidence="2" type="ORF">B0A48_00334</name>
</gene>
<feature type="compositionally biased region" description="Basic and acidic residues" evidence="1">
    <location>
        <begin position="51"/>
        <end position="70"/>
    </location>
</feature>
<dbReference type="AlphaFoldDB" id="A0A1V8TUT3"/>
<accession>A0A1V8TUT3</accession>
<evidence type="ECO:0000256" key="1">
    <source>
        <dbReference type="SAM" id="MobiDB-lite"/>
    </source>
</evidence>
<protein>
    <submittedName>
        <fullName evidence="2">Uncharacterized protein</fullName>
    </submittedName>
</protein>
<reference evidence="3" key="1">
    <citation type="submission" date="2017-03" db="EMBL/GenBank/DDBJ databases">
        <title>Genomes of endolithic fungi from Antarctica.</title>
        <authorList>
            <person name="Coleine C."/>
            <person name="Masonjones S."/>
            <person name="Stajich J.E."/>
        </authorList>
    </citation>
    <scope>NUCLEOTIDE SEQUENCE [LARGE SCALE GENOMIC DNA]</scope>
    <source>
        <strain evidence="3">CCFEE 5527</strain>
    </source>
</reference>
<dbReference type="STRING" id="1507870.A0A1V8TUT3"/>